<dbReference type="EMBL" id="DVML01000007">
    <property type="protein sequence ID" value="HIU22123.1"/>
    <property type="molecule type" value="Genomic_DNA"/>
</dbReference>
<organism evidence="1 2">
    <name type="scientific">Candidatus Fimihabitans intestinipullorum</name>
    <dbReference type="NCBI Taxonomy" id="2840820"/>
    <lineage>
        <taxon>Bacteria</taxon>
        <taxon>Bacillati</taxon>
        <taxon>Mycoplasmatota</taxon>
        <taxon>Mycoplasmatota incertae sedis</taxon>
        <taxon>Candidatus Fimihabitans</taxon>
    </lineage>
</organism>
<name>A0A9D1HT72_9BACT</name>
<dbReference type="Proteomes" id="UP000824087">
    <property type="component" value="Unassembled WGS sequence"/>
</dbReference>
<sequence length="124" mass="14282">MAKIEVRSRLVGDETDHQMTTSGILTTGKIVYREPEIRMVLKFANNHIELERSHSDYTLKLSFENQHTCSGSYQIKEPMLSMEAKTKTKALQVEDGMIDIIYELILGGQSLGDYHYHLDYEVKE</sequence>
<dbReference type="InterPro" id="IPR015231">
    <property type="entry name" value="DUF1934"/>
</dbReference>
<dbReference type="Gene3D" id="2.40.128.20">
    <property type="match status" value="1"/>
</dbReference>
<accession>A0A9D1HT72</accession>
<evidence type="ECO:0000313" key="2">
    <source>
        <dbReference type="Proteomes" id="UP000824087"/>
    </source>
</evidence>
<dbReference type="Pfam" id="PF09148">
    <property type="entry name" value="DUF1934"/>
    <property type="match status" value="1"/>
</dbReference>
<dbReference type="AlphaFoldDB" id="A0A9D1HT72"/>
<reference evidence="1" key="2">
    <citation type="journal article" date="2021" name="PeerJ">
        <title>Extensive microbial diversity within the chicken gut microbiome revealed by metagenomics and culture.</title>
        <authorList>
            <person name="Gilroy R."/>
            <person name="Ravi A."/>
            <person name="Getino M."/>
            <person name="Pursley I."/>
            <person name="Horton D.L."/>
            <person name="Alikhan N.F."/>
            <person name="Baker D."/>
            <person name="Gharbi K."/>
            <person name="Hall N."/>
            <person name="Watson M."/>
            <person name="Adriaenssens E.M."/>
            <person name="Foster-Nyarko E."/>
            <person name="Jarju S."/>
            <person name="Secka A."/>
            <person name="Antonio M."/>
            <person name="Oren A."/>
            <person name="Chaudhuri R.R."/>
            <person name="La Ragione R."/>
            <person name="Hildebrand F."/>
            <person name="Pallen M.J."/>
        </authorList>
    </citation>
    <scope>NUCLEOTIDE SEQUENCE</scope>
    <source>
        <strain evidence="1">CHK197-8231</strain>
    </source>
</reference>
<comment type="caution">
    <text evidence="1">The sequence shown here is derived from an EMBL/GenBank/DDBJ whole genome shotgun (WGS) entry which is preliminary data.</text>
</comment>
<gene>
    <name evidence="1" type="ORF">IAD49_00930</name>
</gene>
<reference evidence="1" key="1">
    <citation type="submission" date="2020-10" db="EMBL/GenBank/DDBJ databases">
        <authorList>
            <person name="Gilroy R."/>
        </authorList>
    </citation>
    <scope>NUCLEOTIDE SEQUENCE</scope>
    <source>
        <strain evidence="1">CHK197-8231</strain>
    </source>
</reference>
<dbReference type="SUPFAM" id="SSF50814">
    <property type="entry name" value="Lipocalins"/>
    <property type="match status" value="1"/>
</dbReference>
<evidence type="ECO:0000313" key="1">
    <source>
        <dbReference type="EMBL" id="HIU22123.1"/>
    </source>
</evidence>
<protein>
    <submittedName>
        <fullName evidence="1">DUF1934 family protein</fullName>
    </submittedName>
</protein>
<dbReference type="InterPro" id="IPR012674">
    <property type="entry name" value="Calycin"/>
</dbReference>
<proteinExistence type="predicted"/>